<proteinExistence type="predicted"/>
<accession>A0ABP9TYJ5</accession>
<name>A0ABP9TYJ5_9RICK</name>
<dbReference type="Proteomes" id="UP001628124">
    <property type="component" value="Unassembled WGS sequence"/>
</dbReference>
<reference evidence="1 2" key="1">
    <citation type="journal article" date="2024" name="Microbiol. Immunol.">
        <title>Discovery of a novel spotted fever group Rickettsia, 'Candidatus Rickettsia kedanie,' in unfed larval chigger mites, Leptotrombidium scutellare.</title>
        <authorList>
            <person name="Ogawa M."/>
            <person name="Matsutani M."/>
            <person name="Katayama T."/>
            <person name="Takada N."/>
            <person name="Noda S."/>
            <person name="Takahashi M."/>
            <person name="Kageyama D."/>
            <person name="Hanaoka N."/>
            <person name="Ebihara H."/>
        </authorList>
    </citation>
    <scope>NUCLEOTIDE SEQUENCE [LARGE SCALE GENOMIC DNA]</scope>
    <source>
        <strain evidence="1 2">KNCP2-13</strain>
    </source>
</reference>
<organism evidence="1 2">
    <name type="scientific">Candidatus Rickettsia kedanie</name>
    <dbReference type="NCBI Taxonomy" id="3115352"/>
    <lineage>
        <taxon>Bacteria</taxon>
        <taxon>Pseudomonadati</taxon>
        <taxon>Pseudomonadota</taxon>
        <taxon>Alphaproteobacteria</taxon>
        <taxon>Rickettsiales</taxon>
        <taxon>Rickettsiaceae</taxon>
        <taxon>Rickettsieae</taxon>
        <taxon>Rickettsia</taxon>
        <taxon>spotted fever group</taxon>
    </lineage>
</organism>
<dbReference type="EMBL" id="BAABMM010000051">
    <property type="protein sequence ID" value="GAA5253132.1"/>
    <property type="molecule type" value="Genomic_DNA"/>
</dbReference>
<comment type="caution">
    <text evidence="1">The sequence shown here is derived from an EMBL/GenBank/DDBJ whole genome shotgun (WGS) entry which is preliminary data.</text>
</comment>
<evidence type="ECO:0000313" key="2">
    <source>
        <dbReference type="Proteomes" id="UP001628124"/>
    </source>
</evidence>
<protein>
    <submittedName>
        <fullName evidence="1">Uncharacterized protein</fullName>
    </submittedName>
</protein>
<sequence>MLGVSVKKAGKVQDELITKGYMAVLYANDKIRCVRISSPDPQMAAYLHQTRDPYNIYQIM</sequence>
<gene>
    <name evidence="1" type="ORF">KNCP2_14220</name>
</gene>
<keyword evidence="2" id="KW-1185">Reference proteome</keyword>
<evidence type="ECO:0000313" key="1">
    <source>
        <dbReference type="EMBL" id="GAA5253132.1"/>
    </source>
</evidence>